<dbReference type="EMBL" id="CAKOGP040000624">
    <property type="protein sequence ID" value="CAJ1937281.1"/>
    <property type="molecule type" value="Genomic_DNA"/>
</dbReference>
<dbReference type="Gene3D" id="2.30.42.10">
    <property type="match status" value="3"/>
</dbReference>
<comment type="caution">
    <text evidence="3">The sequence shown here is derived from an EMBL/GenBank/DDBJ whole genome shotgun (WGS) entry which is preliminary data.</text>
</comment>
<dbReference type="InterPro" id="IPR001478">
    <property type="entry name" value="PDZ"/>
</dbReference>
<dbReference type="Proteomes" id="UP001295423">
    <property type="component" value="Unassembled WGS sequence"/>
</dbReference>
<feature type="compositionally biased region" description="Basic and acidic residues" evidence="1">
    <location>
        <begin position="1129"/>
        <end position="1165"/>
    </location>
</feature>
<feature type="region of interest" description="Disordered" evidence="1">
    <location>
        <begin position="1189"/>
        <end position="1214"/>
    </location>
</feature>
<feature type="compositionally biased region" description="Basic and acidic residues" evidence="1">
    <location>
        <begin position="837"/>
        <end position="849"/>
    </location>
</feature>
<dbReference type="PANTHER" id="PTHR12239:SF41">
    <property type="entry name" value="MEMBRANE ASSOCIATED PROTEIN, PUTATIVE-RELATED"/>
    <property type="match status" value="1"/>
</dbReference>
<evidence type="ECO:0000313" key="3">
    <source>
        <dbReference type="EMBL" id="CAJ1937281.1"/>
    </source>
</evidence>
<feature type="domain" description="PDZ" evidence="2">
    <location>
        <begin position="630"/>
        <end position="712"/>
    </location>
</feature>
<feature type="region of interest" description="Disordered" evidence="1">
    <location>
        <begin position="877"/>
        <end position="1074"/>
    </location>
</feature>
<dbReference type="PROSITE" id="PS50106">
    <property type="entry name" value="PDZ"/>
    <property type="match status" value="3"/>
</dbReference>
<evidence type="ECO:0000313" key="4">
    <source>
        <dbReference type="Proteomes" id="UP001295423"/>
    </source>
</evidence>
<feature type="region of interest" description="Disordered" evidence="1">
    <location>
        <begin position="819"/>
        <end position="849"/>
    </location>
</feature>
<feature type="compositionally biased region" description="Basic and acidic residues" evidence="1">
    <location>
        <begin position="938"/>
        <end position="1074"/>
    </location>
</feature>
<dbReference type="SMART" id="SM00228">
    <property type="entry name" value="PDZ"/>
    <property type="match status" value="4"/>
</dbReference>
<gene>
    <name evidence="3" type="ORF">CYCCA115_LOCUS5589</name>
</gene>
<feature type="compositionally biased region" description="Basic and acidic residues" evidence="1">
    <location>
        <begin position="877"/>
        <end position="926"/>
    </location>
</feature>
<dbReference type="InterPro" id="IPR052293">
    <property type="entry name" value="SRRP"/>
</dbReference>
<feature type="domain" description="PDZ" evidence="2">
    <location>
        <begin position="424"/>
        <end position="505"/>
    </location>
</feature>
<accession>A0AAD2CUZ9</accession>
<organism evidence="3 4">
    <name type="scientific">Cylindrotheca closterium</name>
    <dbReference type="NCBI Taxonomy" id="2856"/>
    <lineage>
        <taxon>Eukaryota</taxon>
        <taxon>Sar</taxon>
        <taxon>Stramenopiles</taxon>
        <taxon>Ochrophyta</taxon>
        <taxon>Bacillariophyta</taxon>
        <taxon>Bacillariophyceae</taxon>
        <taxon>Bacillariophycidae</taxon>
        <taxon>Bacillariales</taxon>
        <taxon>Bacillariaceae</taxon>
        <taxon>Cylindrotheca</taxon>
    </lineage>
</organism>
<dbReference type="SUPFAM" id="SSF50156">
    <property type="entry name" value="PDZ domain-like"/>
    <property type="match status" value="4"/>
</dbReference>
<proteinExistence type="predicted"/>
<evidence type="ECO:0000256" key="1">
    <source>
        <dbReference type="SAM" id="MobiDB-lite"/>
    </source>
</evidence>
<evidence type="ECO:0000259" key="2">
    <source>
        <dbReference type="PROSITE" id="PS50106"/>
    </source>
</evidence>
<dbReference type="AlphaFoldDB" id="A0AAD2CUZ9"/>
<feature type="compositionally biased region" description="Polar residues" evidence="1">
    <location>
        <begin position="821"/>
        <end position="832"/>
    </location>
</feature>
<feature type="domain" description="PDZ" evidence="2">
    <location>
        <begin position="224"/>
        <end position="305"/>
    </location>
</feature>
<dbReference type="InterPro" id="IPR036034">
    <property type="entry name" value="PDZ_sf"/>
</dbReference>
<reference evidence="3" key="1">
    <citation type="submission" date="2023-08" db="EMBL/GenBank/DDBJ databases">
        <authorList>
            <person name="Audoor S."/>
            <person name="Bilcke G."/>
        </authorList>
    </citation>
    <scope>NUCLEOTIDE SEQUENCE</scope>
</reference>
<dbReference type="PANTHER" id="PTHR12239">
    <property type="entry name" value="PROTEIN CBG20215-RELATED"/>
    <property type="match status" value="1"/>
</dbReference>
<name>A0AAD2CUZ9_9STRA</name>
<protein>
    <recommendedName>
        <fullName evidence="2">PDZ domain-containing protein</fullName>
    </recommendedName>
</protein>
<keyword evidence="4" id="KW-1185">Reference proteome</keyword>
<feature type="region of interest" description="Disordered" evidence="1">
    <location>
        <begin position="1129"/>
        <end position="1176"/>
    </location>
</feature>
<sequence length="1243" mass="136793">MSSSDEVVRVVACVIRRSTSIDLGLTFRHDVVNGCLVIESISGNGLFANTGLKLDQQLVKFNGHRCFRISKSKLEKTEVLLKQAKGIVTIEVQTPNLVIPANAREITEHQVFTIQKATRSFQLGLGLEKVQTPKDSLRIVKVSPTFQKVLGLGQGLQLVSVNGSPCNVDDIESVHEQMRVAYPLLSLGCIATAINPNFSEDGEPKAAAGADKEEETNESLRVIACVLRANVEMDLGITFRRGVEDGHLEINSVSKNGFFGQTALKPGLRVLRINGHRISKKRMNQAVGLLQQARGLVTVEAYKPTSAPVSGNTITERQVFCIQKATKAFQINLGLERIQTPDDTVRITEVSPTFQKVLGLHQGLQVTKVNGEKCNALDIDSVKKQIDDAFPMLVLDCTAAIVIEKKPEEDEDEDEEDEENVRVVACMVRPPNAALGVTFHPDTEKGCLAIDSVDKGGLFAGTGLKKGQFIVRINGKRVSLKNLDQATGLLEKITGRVTLEAISVKDPEASSERRFLSIQKASKTMQIDINMGAIQLPEESEPSLRVLEVPATFQKLLGLLPGLKLLKINGTRCNMNDIPSVHTQMDQAFPLMTLECIATFLRKKDDESVGIKEIKISNEETKSGDIARVVACIMRPDPSTDLGLTFRKDIENGGLIIESVAADGIFAGTGLEANQRLTKINGKPTPKRKLDSALESLQKAKGRITLESASMTTDPNSTSECQVFSIQKPHQKFQLGLGLSSNKTDEGAMLKISKASATLERVLGLKQGLQLEKINGVSCNANDIQAVQKQMDEAFPILSLQCIASIEKVNMTLKRVDSDLTAGSSVPTTPSTDAEEDARYAAEAKAEEEARIKADEELKQRAEEEARLAAELRAREEEEERLKAEEEARLKAEQEAKAKAEEEARIAAEQAEAARRKAEEDARLAAEAEAEAESARLQAEEEVKAKAEEEVRLKAEAEAQAKEEEEAKLKAEEDARKAAEESEAAKLKAEEQARKKAEAEAARMKAEEEAKAQAEAEAKAKAEAEAKAKAEEEARKKAEEEFRKRQEEEARLKAEAEAKAKAAEEARIKAEEDARLKAEEEFRLRAEEAARRREAQEAKEKAQEEARLKAYQESRMRAEEEALLWEEATKQADEEAKKAKEEEEKRKEAKEKRIAKSREAQKKFGDATGGGSGFGFFSSGLNDPLIKVREKKEEEDDDLMLPPPTSTSAGVGEMDEVDDLIRAAEERQARIEKELLDLVWDDL</sequence>
<dbReference type="Pfam" id="PF00595">
    <property type="entry name" value="PDZ"/>
    <property type="match status" value="1"/>
</dbReference>